<keyword evidence="1" id="KW-0472">Membrane</keyword>
<name>W8YM18_BACTU</name>
<keyword evidence="1" id="KW-0812">Transmembrane</keyword>
<feature type="transmembrane region" description="Helical" evidence="1">
    <location>
        <begin position="7"/>
        <end position="24"/>
    </location>
</feature>
<organism evidence="2">
    <name type="scientific">Bacillus thuringiensis DB27</name>
    <dbReference type="NCBI Taxonomy" id="1431339"/>
    <lineage>
        <taxon>Bacteria</taxon>
        <taxon>Bacillati</taxon>
        <taxon>Bacillota</taxon>
        <taxon>Bacilli</taxon>
        <taxon>Bacillales</taxon>
        <taxon>Bacillaceae</taxon>
        <taxon>Bacillus</taxon>
        <taxon>Bacillus cereus group</taxon>
    </lineage>
</organism>
<feature type="transmembrane region" description="Helical" evidence="1">
    <location>
        <begin position="60"/>
        <end position="79"/>
    </location>
</feature>
<protein>
    <submittedName>
        <fullName evidence="2">Uncharacterized protein</fullName>
    </submittedName>
</protein>
<accession>W8YM18</accession>
<sequence length="112" mass="13157">MKKRNEILFMLSILIVIILMGFDIKNPIDQKNILIFIIYTIPIMLLLSYIKKIKYDKPNLFLMLIFLILTLWSILTFYLLSNLAIFISMTLGSSITLFIIFCYKLIKKKSAN</sequence>
<feature type="transmembrane region" description="Helical" evidence="1">
    <location>
        <begin position="30"/>
        <end position="48"/>
    </location>
</feature>
<feature type="transmembrane region" description="Helical" evidence="1">
    <location>
        <begin position="85"/>
        <end position="106"/>
    </location>
</feature>
<dbReference type="AlphaFoldDB" id="W8YM18"/>
<proteinExistence type="predicted"/>
<dbReference type="HOGENOM" id="CLU_2191661_0_0_9"/>
<reference evidence="2" key="1">
    <citation type="submission" date="2014-01" db="EMBL/GenBank/DDBJ databases">
        <title>Draft genome sequence of highly nematicidal Bacillus thuringiensis DB27.</title>
        <authorList>
            <person name="Iatsenko I."/>
            <person name="Pickard D."/>
            <person name="Corton C."/>
            <person name="Dougan G."/>
            <person name="Sommer R.J."/>
        </authorList>
    </citation>
    <scope>NUCLEOTIDE SEQUENCE [LARGE SCALE GENOMIC DNA]</scope>
    <source>
        <strain evidence="2">DB27</strain>
    </source>
</reference>
<keyword evidence="1" id="KW-1133">Transmembrane helix</keyword>
<gene>
    <name evidence="2" type="ORF">BTDB27_p000435</name>
</gene>
<dbReference type="EMBL" id="HG810027">
    <property type="protein sequence ID" value="CDN39772.1"/>
    <property type="molecule type" value="Genomic_DNA"/>
</dbReference>
<evidence type="ECO:0000313" key="2">
    <source>
        <dbReference type="EMBL" id="CDN39772.1"/>
    </source>
</evidence>
<reference evidence="2" key="2">
    <citation type="submission" date="2014-01" db="EMBL/GenBank/DDBJ databases">
        <authorList>
            <person name="Aslett M."/>
        </authorList>
    </citation>
    <scope>NUCLEOTIDE SEQUENCE [LARGE SCALE GENOMIC DNA]</scope>
    <source>
        <strain evidence="2">DB27</strain>
    </source>
</reference>
<evidence type="ECO:0000256" key="1">
    <source>
        <dbReference type="SAM" id="Phobius"/>
    </source>
</evidence>
<dbReference type="Proteomes" id="UP000030682">
    <property type="component" value="Unassembled WGS sequence"/>
</dbReference>